<dbReference type="GO" id="GO:0033906">
    <property type="term" value="F:hyaluronoglucuronidase activity"/>
    <property type="evidence" value="ECO:0007669"/>
    <property type="project" value="TreeGrafter"/>
</dbReference>
<dbReference type="SMART" id="SM00181">
    <property type="entry name" value="EGF"/>
    <property type="match status" value="3"/>
</dbReference>
<evidence type="ECO:0000256" key="15">
    <source>
        <dbReference type="ARBA" id="ARBA00093332"/>
    </source>
</evidence>
<evidence type="ECO:0000256" key="17">
    <source>
        <dbReference type="RuleBase" id="RU610713"/>
    </source>
</evidence>
<dbReference type="InterPro" id="IPR017853">
    <property type="entry name" value="GH"/>
</dbReference>
<comment type="subcellular location">
    <subcellularLocation>
        <location evidence="2">Cell membrane</location>
        <topology evidence="2">Lipid-anchor</topology>
        <topology evidence="2">GPI-anchor</topology>
    </subcellularLocation>
</comment>
<evidence type="ECO:0000256" key="3">
    <source>
        <dbReference type="ARBA" id="ARBA00008871"/>
    </source>
</evidence>
<evidence type="ECO:0000256" key="14">
    <source>
        <dbReference type="ARBA" id="ARBA00023295"/>
    </source>
</evidence>
<keyword evidence="5" id="KW-0245">EGF-like domain</keyword>
<dbReference type="InterPro" id="IPR000742">
    <property type="entry name" value="EGF"/>
</dbReference>
<dbReference type="SUPFAM" id="SSF51445">
    <property type="entry name" value="(Trans)glycosidases"/>
    <property type="match status" value="3"/>
</dbReference>
<keyword evidence="10" id="KW-1015">Disulfide bond</keyword>
<evidence type="ECO:0000256" key="18">
    <source>
        <dbReference type="SAM" id="SignalP"/>
    </source>
</evidence>
<evidence type="ECO:0000256" key="2">
    <source>
        <dbReference type="ARBA" id="ARBA00004609"/>
    </source>
</evidence>
<dbReference type="GO" id="GO:0005886">
    <property type="term" value="C:plasma membrane"/>
    <property type="evidence" value="ECO:0007669"/>
    <property type="project" value="UniProtKB-SubCell"/>
</dbReference>
<accession>A0A8J6ATJ6</accession>
<dbReference type="PRINTS" id="PR00846">
    <property type="entry name" value="GLHYDRLASE56"/>
</dbReference>
<evidence type="ECO:0000256" key="5">
    <source>
        <dbReference type="ARBA" id="ARBA00022536"/>
    </source>
</evidence>
<protein>
    <recommendedName>
        <fullName evidence="17">Hyaluronidase</fullName>
        <ecNumber evidence="17">3.2.1.35</ecNumber>
    </recommendedName>
</protein>
<dbReference type="EMBL" id="JAGFMF010011397">
    <property type="protein sequence ID" value="KAG8523952.1"/>
    <property type="molecule type" value="Genomic_DNA"/>
</dbReference>
<keyword evidence="13" id="KW-0449">Lipoprotein</keyword>
<dbReference type="GO" id="GO:0098552">
    <property type="term" value="C:side of membrane"/>
    <property type="evidence" value="ECO:0007669"/>
    <property type="project" value="UniProtKB-KW"/>
</dbReference>
<proteinExistence type="inferred from homology"/>
<keyword evidence="9" id="KW-0472">Membrane</keyword>
<keyword evidence="11" id="KW-0675">Receptor</keyword>
<dbReference type="FunFam" id="3.20.20.70:FF:000065">
    <property type="entry name" value="Hyaluronidase"/>
    <property type="match status" value="3"/>
</dbReference>
<keyword evidence="4" id="KW-1003">Cell membrane</keyword>
<dbReference type="GO" id="GO:0031410">
    <property type="term" value="C:cytoplasmic vesicle"/>
    <property type="evidence" value="ECO:0007669"/>
    <property type="project" value="TreeGrafter"/>
</dbReference>
<evidence type="ECO:0000256" key="7">
    <source>
        <dbReference type="ARBA" id="ARBA00022729"/>
    </source>
</evidence>
<evidence type="ECO:0000256" key="8">
    <source>
        <dbReference type="ARBA" id="ARBA00022801"/>
    </source>
</evidence>
<reference evidence="20" key="1">
    <citation type="journal article" date="2021" name="Evol. Appl.">
        <title>The genome of the Pyrenean desman and the effects of bottlenecks and inbreeding on the genomic landscape of an endangered species.</title>
        <authorList>
            <person name="Escoda L."/>
            <person name="Castresana J."/>
        </authorList>
    </citation>
    <scope>NUCLEOTIDE SEQUENCE</scope>
    <source>
        <strain evidence="20">IBE-C5619</strain>
    </source>
</reference>
<keyword evidence="14 17" id="KW-0326">Glycosidase</keyword>
<evidence type="ECO:0000256" key="10">
    <source>
        <dbReference type="ARBA" id="ARBA00023157"/>
    </source>
</evidence>
<comment type="catalytic activity">
    <reaction evidence="1 17">
        <text>Random hydrolysis of (1-&gt;4)-linkages between N-acetyl-beta-D-glucosamine and D-glucuronate residues in hyaluronate.</text>
        <dbReference type="EC" id="3.2.1.35"/>
    </reaction>
</comment>
<evidence type="ECO:0000256" key="11">
    <source>
        <dbReference type="ARBA" id="ARBA00023170"/>
    </source>
</evidence>
<dbReference type="OrthoDB" id="5796153at2759"/>
<evidence type="ECO:0000256" key="16">
    <source>
        <dbReference type="ARBA" id="ARBA00093545"/>
    </source>
</evidence>
<keyword evidence="21" id="KW-1185">Reference proteome</keyword>
<feature type="domain" description="EGF-like" evidence="19">
    <location>
        <begin position="895"/>
        <end position="906"/>
    </location>
</feature>
<evidence type="ECO:0000256" key="4">
    <source>
        <dbReference type="ARBA" id="ARBA00022475"/>
    </source>
</evidence>
<comment type="caution">
    <text evidence="20">The sequence shown here is derived from an EMBL/GenBank/DDBJ whole genome shotgun (WGS) entry which is preliminary data.</text>
</comment>
<dbReference type="PANTHER" id="PTHR11769:SF6">
    <property type="entry name" value="HYALURONIDASE-2"/>
    <property type="match status" value="1"/>
</dbReference>
<keyword evidence="8 17" id="KW-0378">Hydrolase</keyword>
<dbReference type="GO" id="GO:0030214">
    <property type="term" value="P:hyaluronan catabolic process"/>
    <property type="evidence" value="ECO:0007669"/>
    <property type="project" value="TreeGrafter"/>
</dbReference>
<keyword evidence="6" id="KW-0336">GPI-anchor</keyword>
<sequence length="1328" mass="149990">MWAGLGPAVTLALVLAVAWASELKPTAPPIFTGRPFVVAWDVPTQDCGPRLKVPLNQKDLKAFDVQASPNEGFVNQNITIFYRDRLGLYPHFDSAGRSVHGGVPQNGSHWAHLKMLQEHVEHYIRTQEPAGLAVIDWEDWRPVWVRNWQDKDVYRRSSRQLVASRHPDWPSDRIIKQAQYEFEFAARQFMLETLRLVKAVRPRHLWGFYLFPDCYNHDYVQNWENYTGRCPDVEVSRNNQLAWLWAESTALFPSVYLDETLASSAHGRNFVSFRVQEALRVANTHHKNHALPVYVFTRPTYSRKLTGLSEMDLISTIGESAALGAAGVILWGDAGYTTSNETCRYLKDYLSRLLAPYVVNVSWAAQYCSWTQCHGHGRCVRRDPSTNTFLHLSASSFRLVPGPVHEPQLRPEGELSQADRNYLQTHFRCQCYLGWGGEQCQWDLRRAAGDASRAWPGSHLIGLLALAALVSLNQPCGMAAHLQPICILFLTLLSMAQGFRVPATPTQPFITIWNANTQWCLQKHNVDVDVSVFDVVANPGQTFRGPNMTIFYSSQLGTYPYYTPTGEPVFGGLPQNASLDVHLAHTFRDILAAMPESNFSGLAVIDWEAWRPRWAFNWDSKDIYRQRSRELVQEQHPDWPAPQVDAAAQDEFQGAARAWMAGTLKLGQELQPRGLWGFYNFPDCYNYDFLRPNYTGQCLPDIRVQNDQLGWLWNQSDALYPNIYLPALLKGTGKAQMFVRHRVAEAFRVAEGAGNPDLPVLPYLQIVYEMTDHFLPLDELEHSLGESAAQGAAGVVLWMSWENTKTKESCQAIKKYVDATLGPFILNVTSAALLCSQALCSGHGRCTRRHSHPDALLILNPASFSINRRPIGGPLALQGTLLLEDRKQMGVEFKCHCYHGWRGARCEQQNGMTMQLGQALVLGLALCLGCGQPLLQAPERPFSVLWNVPSAHCEAHFGVSLPLEALGITANHGQRFHGQNITIFYKNQLGLYPYLGPRGTAHYGGIPQAVPLHHHLVQAAYQIHRRLRPGFAGLAVLDWEEWYPLWAGNWGRRRVYREASWAWAQRLYPHLDPQEQLHKARTDFEQAARSLMEDTLRLGQALQPHGLWGFYRFPACGNGWHGATSNYTGRCHAATLTRNTQLHWLWAASSALFPSIYLPPRLPPAHHQVFVWHRLEEAFRVALIGHSHPLPVLAYSRLTHRRSERFLSQDDLVHTIGVTAALGAAGVVLWGDLSFSSSEKECWRLHDYLVDTLGPYVINVTRAAMACSLQQCHGHGRCARRDPGQLEAFLHLQPDGSPGAWESFGCHCYWGWTGPMCQEPRWGPQTWV</sequence>
<evidence type="ECO:0000256" key="12">
    <source>
        <dbReference type="ARBA" id="ARBA00023180"/>
    </source>
</evidence>
<dbReference type="GO" id="GO:0004415">
    <property type="term" value="F:hyalurononglucosaminidase activity"/>
    <property type="evidence" value="ECO:0007669"/>
    <property type="project" value="UniProtKB-UniRule"/>
</dbReference>
<dbReference type="Proteomes" id="UP000700334">
    <property type="component" value="Unassembled WGS sequence"/>
</dbReference>
<keyword evidence="12" id="KW-0325">Glycoprotein</keyword>
<dbReference type="EC" id="3.2.1.35" evidence="17"/>
<comment type="function">
    <text evidence="15">Catalyzes hyaluronan degradation into small fragments that are endocytosed and degraded in lysosomes by HYAL1 and exoglycosidases. Essential for the breakdown of extracellular matrix hyaluronan.</text>
</comment>
<dbReference type="GO" id="GO:0005975">
    <property type="term" value="P:carbohydrate metabolic process"/>
    <property type="evidence" value="ECO:0007669"/>
    <property type="project" value="InterPro"/>
</dbReference>
<comment type="similarity">
    <text evidence="3 17">Belongs to the glycosyl hydrolase 56 family.</text>
</comment>
<evidence type="ECO:0000256" key="1">
    <source>
        <dbReference type="ARBA" id="ARBA00000251"/>
    </source>
</evidence>
<keyword evidence="7 18" id="KW-0732">Signal</keyword>
<evidence type="ECO:0000256" key="13">
    <source>
        <dbReference type="ARBA" id="ARBA00023288"/>
    </source>
</evidence>
<gene>
    <name evidence="20" type="ORF">J0S82_002054</name>
</gene>
<organism evidence="20 21">
    <name type="scientific">Galemys pyrenaicus</name>
    <name type="common">Iberian desman</name>
    <name type="synonym">Pyrenean desman</name>
    <dbReference type="NCBI Taxonomy" id="202257"/>
    <lineage>
        <taxon>Eukaryota</taxon>
        <taxon>Metazoa</taxon>
        <taxon>Chordata</taxon>
        <taxon>Craniata</taxon>
        <taxon>Vertebrata</taxon>
        <taxon>Euteleostomi</taxon>
        <taxon>Mammalia</taxon>
        <taxon>Eutheria</taxon>
        <taxon>Laurasiatheria</taxon>
        <taxon>Eulipotyphla</taxon>
        <taxon>Talpidae</taxon>
        <taxon>Galemys</taxon>
    </lineage>
</organism>
<dbReference type="Gene3D" id="3.20.20.70">
    <property type="entry name" value="Aldolase class I"/>
    <property type="match status" value="3"/>
</dbReference>
<evidence type="ECO:0000259" key="19">
    <source>
        <dbReference type="PROSITE" id="PS01186"/>
    </source>
</evidence>
<dbReference type="Pfam" id="PF01630">
    <property type="entry name" value="Glyco_hydro_56"/>
    <property type="match status" value="3"/>
</dbReference>
<feature type="signal peptide" evidence="18">
    <location>
        <begin position="1"/>
        <end position="20"/>
    </location>
</feature>
<comment type="subunit">
    <text evidence="16">Interacts with MST1R.</text>
</comment>
<feature type="chain" id="PRO_5035323653" description="Hyaluronidase" evidence="18">
    <location>
        <begin position="21"/>
        <end position="1328"/>
    </location>
</feature>
<dbReference type="PROSITE" id="PS01186">
    <property type="entry name" value="EGF_2"/>
    <property type="match status" value="1"/>
</dbReference>
<evidence type="ECO:0000313" key="21">
    <source>
        <dbReference type="Proteomes" id="UP000700334"/>
    </source>
</evidence>
<name>A0A8J6ATJ6_GALPY</name>
<evidence type="ECO:0000256" key="9">
    <source>
        <dbReference type="ARBA" id="ARBA00023136"/>
    </source>
</evidence>
<dbReference type="InterPro" id="IPR018155">
    <property type="entry name" value="Hyaluronidase"/>
</dbReference>
<evidence type="ECO:0000256" key="6">
    <source>
        <dbReference type="ARBA" id="ARBA00022622"/>
    </source>
</evidence>
<evidence type="ECO:0000313" key="20">
    <source>
        <dbReference type="EMBL" id="KAG8523952.1"/>
    </source>
</evidence>
<dbReference type="PANTHER" id="PTHR11769">
    <property type="entry name" value="HYALURONIDASE"/>
    <property type="match status" value="1"/>
</dbReference>
<dbReference type="InterPro" id="IPR013785">
    <property type="entry name" value="Aldolase_TIM"/>
</dbReference>